<dbReference type="AlphaFoldDB" id="A0A3P3XUU9"/>
<dbReference type="InterPro" id="IPR003730">
    <property type="entry name" value="Cu_polyphenol_OxRdtase"/>
</dbReference>
<dbReference type="CDD" id="cd16833">
    <property type="entry name" value="YfiH"/>
    <property type="match status" value="1"/>
</dbReference>
<organism evidence="10">
    <name type="scientific">uncultured spirochete</name>
    <dbReference type="NCBI Taxonomy" id="156406"/>
    <lineage>
        <taxon>Bacteria</taxon>
        <taxon>Pseudomonadati</taxon>
        <taxon>Spirochaetota</taxon>
        <taxon>Spirochaetia</taxon>
        <taxon>Spirochaetales</taxon>
        <taxon>environmental samples</taxon>
    </lineage>
</organism>
<evidence type="ECO:0000256" key="4">
    <source>
        <dbReference type="ARBA" id="ARBA00022723"/>
    </source>
</evidence>
<gene>
    <name evidence="10" type="ORF">SPIRO4BDMA_70125</name>
</gene>
<keyword evidence="5" id="KW-0378">Hydrolase</keyword>
<dbReference type="GO" id="GO:0016787">
    <property type="term" value="F:hydrolase activity"/>
    <property type="evidence" value="ECO:0007669"/>
    <property type="project" value="UniProtKB-KW"/>
</dbReference>
<dbReference type="InterPro" id="IPR038371">
    <property type="entry name" value="Cu_polyphenol_OxRdtase_sf"/>
</dbReference>
<name>A0A3P3XUU9_9SPIR</name>
<dbReference type="PANTHER" id="PTHR30616:SF2">
    <property type="entry name" value="PURINE NUCLEOSIDE PHOSPHORYLASE LACC1"/>
    <property type="match status" value="1"/>
</dbReference>
<dbReference type="GO" id="GO:0017061">
    <property type="term" value="F:S-methyl-5-thioadenosine phosphorylase activity"/>
    <property type="evidence" value="ECO:0007669"/>
    <property type="project" value="UniProtKB-EC"/>
</dbReference>
<accession>A0A3P3XUU9</accession>
<dbReference type="InterPro" id="IPR011324">
    <property type="entry name" value="Cytotoxic_necrot_fac-like_cat"/>
</dbReference>
<comment type="catalytic activity">
    <reaction evidence="8">
        <text>adenosine + phosphate = alpha-D-ribose 1-phosphate + adenine</text>
        <dbReference type="Rhea" id="RHEA:27642"/>
        <dbReference type="ChEBI" id="CHEBI:16335"/>
        <dbReference type="ChEBI" id="CHEBI:16708"/>
        <dbReference type="ChEBI" id="CHEBI:43474"/>
        <dbReference type="ChEBI" id="CHEBI:57720"/>
        <dbReference type="EC" id="2.4.2.1"/>
    </reaction>
    <physiologicalReaction direction="left-to-right" evidence="8">
        <dbReference type="Rhea" id="RHEA:27643"/>
    </physiologicalReaction>
</comment>
<comment type="catalytic activity">
    <reaction evidence="9">
        <text>S-methyl-5'-thioadenosine + phosphate = 5-(methylsulfanyl)-alpha-D-ribose 1-phosphate + adenine</text>
        <dbReference type="Rhea" id="RHEA:11852"/>
        <dbReference type="ChEBI" id="CHEBI:16708"/>
        <dbReference type="ChEBI" id="CHEBI:17509"/>
        <dbReference type="ChEBI" id="CHEBI:43474"/>
        <dbReference type="ChEBI" id="CHEBI:58533"/>
        <dbReference type="EC" id="2.4.2.28"/>
    </reaction>
    <physiologicalReaction direction="left-to-right" evidence="9">
        <dbReference type="Rhea" id="RHEA:11853"/>
    </physiologicalReaction>
</comment>
<keyword evidence="3" id="KW-0808">Transferase</keyword>
<evidence type="ECO:0000313" key="10">
    <source>
        <dbReference type="EMBL" id="SLM19703.1"/>
    </source>
</evidence>
<comment type="catalytic activity">
    <reaction evidence="7">
        <text>adenosine + H2O + H(+) = inosine + NH4(+)</text>
        <dbReference type="Rhea" id="RHEA:24408"/>
        <dbReference type="ChEBI" id="CHEBI:15377"/>
        <dbReference type="ChEBI" id="CHEBI:15378"/>
        <dbReference type="ChEBI" id="CHEBI:16335"/>
        <dbReference type="ChEBI" id="CHEBI:17596"/>
        <dbReference type="ChEBI" id="CHEBI:28938"/>
        <dbReference type="EC" id="3.5.4.4"/>
    </reaction>
    <physiologicalReaction direction="left-to-right" evidence="7">
        <dbReference type="Rhea" id="RHEA:24409"/>
    </physiologicalReaction>
</comment>
<evidence type="ECO:0000256" key="2">
    <source>
        <dbReference type="ARBA" id="ARBA00007353"/>
    </source>
</evidence>
<evidence type="ECO:0008006" key="11">
    <source>
        <dbReference type="Google" id="ProtNLM"/>
    </source>
</evidence>
<evidence type="ECO:0000256" key="9">
    <source>
        <dbReference type="ARBA" id="ARBA00049893"/>
    </source>
</evidence>
<evidence type="ECO:0000256" key="5">
    <source>
        <dbReference type="ARBA" id="ARBA00022801"/>
    </source>
</evidence>
<evidence type="ECO:0000256" key="3">
    <source>
        <dbReference type="ARBA" id="ARBA00022679"/>
    </source>
</evidence>
<evidence type="ECO:0000256" key="8">
    <source>
        <dbReference type="ARBA" id="ARBA00048968"/>
    </source>
</evidence>
<comment type="catalytic activity">
    <reaction evidence="1">
        <text>inosine + phosphate = alpha-D-ribose 1-phosphate + hypoxanthine</text>
        <dbReference type="Rhea" id="RHEA:27646"/>
        <dbReference type="ChEBI" id="CHEBI:17368"/>
        <dbReference type="ChEBI" id="CHEBI:17596"/>
        <dbReference type="ChEBI" id="CHEBI:43474"/>
        <dbReference type="ChEBI" id="CHEBI:57720"/>
        <dbReference type="EC" id="2.4.2.1"/>
    </reaction>
    <physiologicalReaction direction="left-to-right" evidence="1">
        <dbReference type="Rhea" id="RHEA:27647"/>
    </physiologicalReaction>
</comment>
<keyword evidence="6" id="KW-0862">Zinc</keyword>
<dbReference type="Pfam" id="PF02578">
    <property type="entry name" value="Cu-oxidase_4"/>
    <property type="match status" value="1"/>
</dbReference>
<protein>
    <recommendedName>
        <fullName evidence="11">Purine nucleoside phosphorylase</fullName>
    </recommendedName>
</protein>
<comment type="similarity">
    <text evidence="2">Belongs to the purine nucleoside phosphorylase YfiH/LACC1 family.</text>
</comment>
<dbReference type="Gene3D" id="3.60.140.10">
    <property type="entry name" value="CNF1/YfiH-like putative cysteine hydrolases"/>
    <property type="match status" value="1"/>
</dbReference>
<dbReference type="EMBL" id="FWDO01000007">
    <property type="protein sequence ID" value="SLM19703.1"/>
    <property type="molecule type" value="Genomic_DNA"/>
</dbReference>
<sequence length="260" mass="28915">MEIDAFPKAKEYQDFLEFVFPGSSPSKAPRALLSLKKAGDMKYDPRGETAARLSFFRRLGIEPGRIVGIELKHSRNVAFIDTREDLRNLLRTRPEGFDGIITTNPSLIPGVTVADCMPIYLFCKTTGAFGVLHSGWKGTGILKTAAQGMMERYHCRPNDISVVFGPAIGVCCYAVDPERAALFRHEFGPSSVREETKEGETHYYIDLLAANMGLAQSLGITHYVAVQTCTSCDDRFSSFRRDGPQLFTRMLALVLSPFPY</sequence>
<evidence type="ECO:0000256" key="1">
    <source>
        <dbReference type="ARBA" id="ARBA00000553"/>
    </source>
</evidence>
<evidence type="ECO:0000256" key="7">
    <source>
        <dbReference type="ARBA" id="ARBA00047989"/>
    </source>
</evidence>
<dbReference type="PANTHER" id="PTHR30616">
    <property type="entry name" value="UNCHARACTERIZED PROTEIN YFIH"/>
    <property type="match status" value="1"/>
</dbReference>
<evidence type="ECO:0000256" key="6">
    <source>
        <dbReference type="ARBA" id="ARBA00022833"/>
    </source>
</evidence>
<reference evidence="10" key="1">
    <citation type="submission" date="2017-02" db="EMBL/GenBank/DDBJ databases">
        <authorList>
            <person name="Regsiter A."/>
            <person name="William W."/>
        </authorList>
    </citation>
    <scope>NUCLEOTIDE SEQUENCE</scope>
    <source>
        <strain evidence="10">BdmA 4</strain>
    </source>
</reference>
<dbReference type="GO" id="GO:0005507">
    <property type="term" value="F:copper ion binding"/>
    <property type="evidence" value="ECO:0007669"/>
    <property type="project" value="TreeGrafter"/>
</dbReference>
<proteinExistence type="inferred from homology"/>
<keyword evidence="4" id="KW-0479">Metal-binding</keyword>
<dbReference type="SUPFAM" id="SSF64438">
    <property type="entry name" value="CNF1/YfiH-like putative cysteine hydrolases"/>
    <property type="match status" value="1"/>
</dbReference>